<dbReference type="FunFam" id="3.30.70.270:FF:000001">
    <property type="entry name" value="Diguanylate cyclase domain protein"/>
    <property type="match status" value="1"/>
</dbReference>
<dbReference type="GO" id="GO:0005886">
    <property type="term" value="C:plasma membrane"/>
    <property type="evidence" value="ECO:0007669"/>
    <property type="project" value="TreeGrafter"/>
</dbReference>
<dbReference type="Proteomes" id="UP000319449">
    <property type="component" value="Unassembled WGS sequence"/>
</dbReference>
<dbReference type="EC" id="2.7.7.65" evidence="1"/>
<evidence type="ECO:0000313" key="4">
    <source>
        <dbReference type="EMBL" id="TWJ33542.1"/>
    </source>
</evidence>
<keyword evidence="5" id="KW-1185">Reference proteome</keyword>
<dbReference type="GO" id="GO:0052621">
    <property type="term" value="F:diguanylate cyclase activity"/>
    <property type="evidence" value="ECO:0007669"/>
    <property type="project" value="UniProtKB-EC"/>
</dbReference>
<dbReference type="SUPFAM" id="SSF55073">
    <property type="entry name" value="Nucleotide cyclase"/>
    <property type="match status" value="1"/>
</dbReference>
<evidence type="ECO:0000256" key="1">
    <source>
        <dbReference type="ARBA" id="ARBA00012528"/>
    </source>
</evidence>
<dbReference type="Pfam" id="PF13185">
    <property type="entry name" value="GAF_2"/>
    <property type="match status" value="1"/>
</dbReference>
<dbReference type="Pfam" id="PF00990">
    <property type="entry name" value="GGDEF"/>
    <property type="match status" value="1"/>
</dbReference>
<dbReference type="SMART" id="SM00065">
    <property type="entry name" value="GAF"/>
    <property type="match status" value="1"/>
</dbReference>
<dbReference type="InterPro" id="IPR029787">
    <property type="entry name" value="Nucleotide_cyclase"/>
</dbReference>
<evidence type="ECO:0000313" key="5">
    <source>
        <dbReference type="Proteomes" id="UP000319449"/>
    </source>
</evidence>
<comment type="catalytic activity">
    <reaction evidence="2">
        <text>2 GTP = 3',3'-c-di-GMP + 2 diphosphate</text>
        <dbReference type="Rhea" id="RHEA:24898"/>
        <dbReference type="ChEBI" id="CHEBI:33019"/>
        <dbReference type="ChEBI" id="CHEBI:37565"/>
        <dbReference type="ChEBI" id="CHEBI:58805"/>
        <dbReference type="EC" id="2.7.7.65"/>
    </reaction>
</comment>
<dbReference type="PROSITE" id="PS50887">
    <property type="entry name" value="GGDEF"/>
    <property type="match status" value="1"/>
</dbReference>
<dbReference type="Gene3D" id="3.30.450.40">
    <property type="match status" value="1"/>
</dbReference>
<dbReference type="AlphaFoldDB" id="A0A562WU56"/>
<dbReference type="SUPFAM" id="SSF55781">
    <property type="entry name" value="GAF domain-like"/>
    <property type="match status" value="1"/>
</dbReference>
<dbReference type="InterPro" id="IPR029016">
    <property type="entry name" value="GAF-like_dom_sf"/>
</dbReference>
<name>A0A562WU56_9BACT</name>
<dbReference type="PANTHER" id="PTHR45138">
    <property type="entry name" value="REGULATORY COMPONENTS OF SENSORY TRANSDUCTION SYSTEM"/>
    <property type="match status" value="1"/>
</dbReference>
<dbReference type="PANTHER" id="PTHR45138:SF9">
    <property type="entry name" value="DIGUANYLATE CYCLASE DGCM-RELATED"/>
    <property type="match status" value="1"/>
</dbReference>
<dbReference type="InterPro" id="IPR000160">
    <property type="entry name" value="GGDEF_dom"/>
</dbReference>
<dbReference type="RefSeq" id="WP_145017196.1">
    <property type="nucleotide sequence ID" value="NZ_VLLN01000001.1"/>
</dbReference>
<feature type="domain" description="GGDEF" evidence="3">
    <location>
        <begin position="212"/>
        <end position="347"/>
    </location>
</feature>
<dbReference type="SMART" id="SM00267">
    <property type="entry name" value="GGDEF"/>
    <property type="match status" value="1"/>
</dbReference>
<dbReference type="InterPro" id="IPR050469">
    <property type="entry name" value="Diguanylate_Cyclase"/>
</dbReference>
<dbReference type="OrthoDB" id="9759607at2"/>
<dbReference type="GO" id="GO:1902201">
    <property type="term" value="P:negative regulation of bacterial-type flagellum-dependent cell motility"/>
    <property type="evidence" value="ECO:0007669"/>
    <property type="project" value="TreeGrafter"/>
</dbReference>
<dbReference type="GO" id="GO:0043709">
    <property type="term" value="P:cell adhesion involved in single-species biofilm formation"/>
    <property type="evidence" value="ECO:0007669"/>
    <property type="project" value="TreeGrafter"/>
</dbReference>
<dbReference type="InterPro" id="IPR043128">
    <property type="entry name" value="Rev_trsase/Diguanyl_cyclase"/>
</dbReference>
<evidence type="ECO:0000259" key="3">
    <source>
        <dbReference type="PROSITE" id="PS50887"/>
    </source>
</evidence>
<organism evidence="4 5">
    <name type="scientific">Geobacter argillaceus</name>
    <dbReference type="NCBI Taxonomy" id="345631"/>
    <lineage>
        <taxon>Bacteria</taxon>
        <taxon>Pseudomonadati</taxon>
        <taxon>Thermodesulfobacteriota</taxon>
        <taxon>Desulfuromonadia</taxon>
        <taxon>Geobacterales</taxon>
        <taxon>Geobacteraceae</taxon>
        <taxon>Geobacter</taxon>
    </lineage>
</organism>
<dbReference type="InterPro" id="IPR003018">
    <property type="entry name" value="GAF"/>
</dbReference>
<dbReference type="EMBL" id="VLLN01000001">
    <property type="protein sequence ID" value="TWJ33542.1"/>
    <property type="molecule type" value="Genomic_DNA"/>
</dbReference>
<dbReference type="NCBIfam" id="TIGR00254">
    <property type="entry name" value="GGDEF"/>
    <property type="match status" value="1"/>
</dbReference>
<dbReference type="Gene3D" id="3.30.70.270">
    <property type="match status" value="1"/>
</dbReference>
<evidence type="ECO:0000256" key="2">
    <source>
        <dbReference type="ARBA" id="ARBA00034247"/>
    </source>
</evidence>
<accession>A0A562WU56</accession>
<comment type="caution">
    <text evidence="4">The sequence shown here is derived from an EMBL/GenBank/DDBJ whole genome shotgun (WGS) entry which is preliminary data.</text>
</comment>
<gene>
    <name evidence="4" type="ORF">JN12_00216</name>
</gene>
<protein>
    <recommendedName>
        <fullName evidence="1">diguanylate cyclase</fullName>
        <ecNumber evidence="1">2.7.7.65</ecNumber>
    </recommendedName>
</protein>
<dbReference type="CDD" id="cd01949">
    <property type="entry name" value="GGDEF"/>
    <property type="match status" value="1"/>
</dbReference>
<sequence length="354" mass="39453">MVEKAKQLEGQIRELTDLIGIARAVVESLELDEVLDKVLSSARDLLDMPAGMLAVYDEQRQAMDLHVHSGLSAEFTSIDRWPIAGRGDSVTATAMTTGNVAVVSDLSRDTANNDQSLLREGIAALVCIPLLHNDQPVGVLYLYDFGPRQFADRQLDLMALLSSFAVMATNNASLHARTRQMAITDALTGLHNNRYFKQVFPQEMARARRYAKPLTLIMIDIDNFKRINDTYGHPRGDQVLQSLGKVLSTSLRASDYSFRYGGEEFAVILPETRLEGAFLVAELLREKVKETVTPLKSDGIAQPVTISLGVASFPNDYGAPEHLLRHADHCLYRAKQEGKDRVYWESTQEVRKFS</sequence>
<proteinExistence type="predicted"/>
<reference evidence="4 5" key="1">
    <citation type="submission" date="2019-07" db="EMBL/GenBank/DDBJ databases">
        <title>Genomic Encyclopedia of Archaeal and Bacterial Type Strains, Phase II (KMG-II): from individual species to whole genera.</title>
        <authorList>
            <person name="Goeker M."/>
        </authorList>
    </citation>
    <scope>NUCLEOTIDE SEQUENCE [LARGE SCALE GENOMIC DNA]</scope>
    <source>
        <strain evidence="4 5">ATCC BAA-1139</strain>
    </source>
</reference>